<protein>
    <submittedName>
        <fullName evidence="2">Uncharacterized protein</fullName>
    </submittedName>
</protein>
<feature type="region of interest" description="Disordered" evidence="1">
    <location>
        <begin position="1"/>
        <end position="36"/>
    </location>
</feature>
<keyword evidence="3" id="KW-1185">Reference proteome</keyword>
<evidence type="ECO:0000313" key="2">
    <source>
        <dbReference type="EMBL" id="KAL0065017.1"/>
    </source>
</evidence>
<dbReference type="Proteomes" id="UP001437256">
    <property type="component" value="Unassembled WGS sequence"/>
</dbReference>
<feature type="region of interest" description="Disordered" evidence="1">
    <location>
        <begin position="92"/>
        <end position="121"/>
    </location>
</feature>
<dbReference type="EMBL" id="JBBXMP010000053">
    <property type="protein sequence ID" value="KAL0065017.1"/>
    <property type="molecule type" value="Genomic_DNA"/>
</dbReference>
<reference evidence="2 3" key="1">
    <citation type="submission" date="2024-05" db="EMBL/GenBank/DDBJ databases">
        <title>A draft genome resource for the thread blight pathogen Marasmius tenuissimus strain MS-2.</title>
        <authorList>
            <person name="Yulfo-Soto G.E."/>
            <person name="Baruah I.K."/>
            <person name="Amoako-Attah I."/>
            <person name="Bukari Y."/>
            <person name="Meinhardt L.W."/>
            <person name="Bailey B.A."/>
            <person name="Cohen S.P."/>
        </authorList>
    </citation>
    <scope>NUCLEOTIDE SEQUENCE [LARGE SCALE GENOMIC DNA]</scope>
    <source>
        <strain evidence="2 3">MS-2</strain>
    </source>
</reference>
<accession>A0ABR2ZVC6</accession>
<evidence type="ECO:0000313" key="3">
    <source>
        <dbReference type="Proteomes" id="UP001437256"/>
    </source>
</evidence>
<gene>
    <name evidence="2" type="ORF">AAF712_008010</name>
</gene>
<comment type="caution">
    <text evidence="2">The sequence shown here is derived from an EMBL/GenBank/DDBJ whole genome shotgun (WGS) entry which is preliminary data.</text>
</comment>
<name>A0ABR2ZVC6_9AGAR</name>
<sequence>MNERSTPKIEGGSVHGGGSKESQHAPTAVLLPTPAGSKCRTASFKGFDDFGLDFLVSPHKQLANTTGGCLWLKDPTVRDEDDEVQLDDDEQLQEEDQEETFSVAEGQKTSQVKNEDEGDEQEEEIHWPYTYFGFHMFKGEILRAIIQHLEGLLSLSSLRDAVKKASLSEEQSIRSAKAAVEEALKICQDWVRNPKGGNGHGTQQGLGSSRLLANDDMMQGWGMVLSGRPLLAESAMGLDSGFGGTEDMLDASYWVTKVEKTHCCPLPLHLAGIRGLYDLLGWYDNGQIVYSDEAKRVVDVMDKALVYLEPDPGERENIKEMARGMRKMMINCDGVKYVA</sequence>
<proteinExistence type="predicted"/>
<evidence type="ECO:0000256" key="1">
    <source>
        <dbReference type="SAM" id="MobiDB-lite"/>
    </source>
</evidence>
<organism evidence="2 3">
    <name type="scientific">Marasmius tenuissimus</name>
    <dbReference type="NCBI Taxonomy" id="585030"/>
    <lineage>
        <taxon>Eukaryota</taxon>
        <taxon>Fungi</taxon>
        <taxon>Dikarya</taxon>
        <taxon>Basidiomycota</taxon>
        <taxon>Agaricomycotina</taxon>
        <taxon>Agaricomycetes</taxon>
        <taxon>Agaricomycetidae</taxon>
        <taxon>Agaricales</taxon>
        <taxon>Marasmiineae</taxon>
        <taxon>Marasmiaceae</taxon>
        <taxon>Marasmius</taxon>
    </lineage>
</organism>